<dbReference type="GO" id="GO:0005737">
    <property type="term" value="C:cytoplasm"/>
    <property type="evidence" value="ECO:0007669"/>
    <property type="project" value="TreeGrafter"/>
</dbReference>
<dbReference type="InterPro" id="IPR012476">
    <property type="entry name" value="GLE1"/>
</dbReference>
<dbReference type="Pfam" id="PF07817">
    <property type="entry name" value="GLE1"/>
    <property type="match status" value="1"/>
</dbReference>
<evidence type="ECO:0000256" key="13">
    <source>
        <dbReference type="SAM" id="Coils"/>
    </source>
</evidence>
<dbReference type="PANTHER" id="PTHR12960:SF0">
    <property type="entry name" value="MRNA EXPORT FACTOR GLE1"/>
    <property type="match status" value="1"/>
</dbReference>
<feature type="region of interest" description="Disordered" evidence="14">
    <location>
        <begin position="108"/>
        <end position="128"/>
    </location>
</feature>
<dbReference type="Gene3D" id="1.25.40.510">
    <property type="entry name" value="GLE1-like"/>
    <property type="match status" value="1"/>
</dbReference>
<reference evidence="15" key="1">
    <citation type="submission" date="2021-03" db="EMBL/GenBank/DDBJ databases">
        <authorList>
            <person name="Bekaert M."/>
        </authorList>
    </citation>
    <scope>NUCLEOTIDE SEQUENCE</scope>
</reference>
<keyword evidence="5" id="KW-0653">Protein transport</keyword>
<keyword evidence="13" id="KW-0175">Coiled coil</keyword>
<comment type="caution">
    <text evidence="15">The sequence shown here is derived from an EMBL/GenBank/DDBJ whole genome shotgun (WGS) entry which is preliminary data.</text>
</comment>
<name>A0A8S3UZZ2_MYTED</name>
<comment type="subcellular location">
    <subcellularLocation>
        <location evidence="1">Nucleus</location>
        <location evidence="1">Nuclear pore complex</location>
    </subcellularLocation>
</comment>
<evidence type="ECO:0000256" key="11">
    <source>
        <dbReference type="ARBA" id="ARBA00029983"/>
    </source>
</evidence>
<dbReference type="GO" id="GO:0044614">
    <property type="term" value="C:nuclear pore cytoplasmic filaments"/>
    <property type="evidence" value="ECO:0007669"/>
    <property type="project" value="TreeGrafter"/>
</dbReference>
<evidence type="ECO:0000256" key="6">
    <source>
        <dbReference type="ARBA" id="ARBA00023010"/>
    </source>
</evidence>
<evidence type="ECO:0000256" key="4">
    <source>
        <dbReference type="ARBA" id="ARBA00022816"/>
    </source>
</evidence>
<evidence type="ECO:0000313" key="15">
    <source>
        <dbReference type="EMBL" id="CAG2247713.1"/>
    </source>
</evidence>
<keyword evidence="3" id="KW-0813">Transport</keyword>
<keyword evidence="4" id="KW-0509">mRNA transport</keyword>
<evidence type="ECO:0000256" key="3">
    <source>
        <dbReference type="ARBA" id="ARBA00022448"/>
    </source>
</evidence>
<evidence type="ECO:0000256" key="14">
    <source>
        <dbReference type="SAM" id="MobiDB-lite"/>
    </source>
</evidence>
<keyword evidence="8" id="KW-0539">Nucleus</keyword>
<evidence type="ECO:0000256" key="5">
    <source>
        <dbReference type="ARBA" id="ARBA00022927"/>
    </source>
</evidence>
<feature type="compositionally biased region" description="Low complexity" evidence="14">
    <location>
        <begin position="113"/>
        <end position="128"/>
    </location>
</feature>
<dbReference type="GO" id="GO:0031369">
    <property type="term" value="F:translation initiation factor binding"/>
    <property type="evidence" value="ECO:0007669"/>
    <property type="project" value="TreeGrafter"/>
</dbReference>
<feature type="coiled-coil region" evidence="13">
    <location>
        <begin position="56"/>
        <end position="96"/>
    </location>
</feature>
<dbReference type="Proteomes" id="UP000683360">
    <property type="component" value="Unassembled WGS sequence"/>
</dbReference>
<gene>
    <name evidence="15" type="ORF">MEDL_59609</name>
</gene>
<dbReference type="GO" id="GO:0005543">
    <property type="term" value="F:phospholipid binding"/>
    <property type="evidence" value="ECO:0007669"/>
    <property type="project" value="TreeGrafter"/>
</dbReference>
<dbReference type="PANTHER" id="PTHR12960">
    <property type="entry name" value="GLE-1-RELATED"/>
    <property type="match status" value="1"/>
</dbReference>
<dbReference type="AlphaFoldDB" id="A0A8S3UZZ2"/>
<evidence type="ECO:0000256" key="12">
    <source>
        <dbReference type="ARBA" id="ARBA00030897"/>
    </source>
</evidence>
<dbReference type="GO" id="GO:0016973">
    <property type="term" value="P:poly(A)+ mRNA export from nucleus"/>
    <property type="evidence" value="ECO:0007669"/>
    <property type="project" value="InterPro"/>
</dbReference>
<evidence type="ECO:0000256" key="10">
    <source>
        <dbReference type="ARBA" id="ARBA00026227"/>
    </source>
</evidence>
<evidence type="ECO:0000256" key="8">
    <source>
        <dbReference type="ARBA" id="ARBA00023242"/>
    </source>
</evidence>
<evidence type="ECO:0000256" key="2">
    <source>
        <dbReference type="ARBA" id="ARBA00011056"/>
    </source>
</evidence>
<proteinExistence type="inferred from homology"/>
<evidence type="ECO:0000256" key="9">
    <source>
        <dbReference type="ARBA" id="ARBA00024680"/>
    </source>
</evidence>
<accession>A0A8S3UZZ2</accession>
<comment type="similarity">
    <text evidence="2">Belongs to the GLE1 family.</text>
</comment>
<protein>
    <recommendedName>
        <fullName evidence="10">mRNA export factor GLE1</fullName>
    </recommendedName>
    <alternativeName>
        <fullName evidence="12">GLE1 RNA export mediator</fullName>
    </alternativeName>
    <alternativeName>
        <fullName evidence="11">Nucleoporin GLE1</fullName>
    </alternativeName>
</protein>
<dbReference type="OrthoDB" id="420884at2759"/>
<dbReference type="EMBL" id="CAJPWZ010002914">
    <property type="protein sequence ID" value="CAG2247713.1"/>
    <property type="molecule type" value="Genomic_DNA"/>
</dbReference>
<dbReference type="InterPro" id="IPR038506">
    <property type="entry name" value="GLE1-like_sf"/>
</dbReference>
<keyword evidence="16" id="KW-1185">Reference proteome</keyword>
<dbReference type="GO" id="GO:0015031">
    <property type="term" value="P:protein transport"/>
    <property type="evidence" value="ECO:0007669"/>
    <property type="project" value="UniProtKB-KW"/>
</dbReference>
<sequence>MNSLHQKIDYLNLEKALNLVNNKLAEVSQMASRDVDTNEVVKMTEILKLCLNAYEYMEKKNMVDELTKKIKEEQAKEEAEKKARAELEAKVRAEAAAAAAKITVVPPTPGVPSTPLATSTPAPSSTSRPATEAVLRCVDQNAFTQYTNLQVQIKKAEEESKTLFNNPQMKKMKFDIQKSINTPINNISPVSGDHLNDQLTRLLTLLAGRTVDLSGRRFSLSACPQALPFCKYLIAKMIVKKGEEQVSALHSSAFAIAAVTVGLLAEHPDILPMLLGHFHQLCPYTVPYHISKTDGQSREDFYKSLGYKYDSEGNAEKQDQFLKRMSGLMRLYASVMVAHPPRGPNPYGTEHAWEWLSMVMNIEPLPDITATMTFDLLEVTGHALYRDYRKQFVKLLHVLAKEFFPKLKRMASPSGGGPISRLEDFLQNSLRKNGNIRPPEGLLNQHFWMT</sequence>
<keyword evidence="7" id="KW-0906">Nuclear pore complex</keyword>
<evidence type="ECO:0000313" key="16">
    <source>
        <dbReference type="Proteomes" id="UP000683360"/>
    </source>
</evidence>
<keyword evidence="6" id="KW-0811">Translocation</keyword>
<evidence type="ECO:0000256" key="7">
    <source>
        <dbReference type="ARBA" id="ARBA00023132"/>
    </source>
</evidence>
<comment type="function">
    <text evidence="9">Required for the export of mRNAs containing poly(A) tails from the nucleus into the cytoplasm. May be involved in the terminal step of the mRNA transport through the nuclear pore complex (NPC).</text>
</comment>
<dbReference type="GO" id="GO:0000822">
    <property type="term" value="F:inositol hexakisphosphate binding"/>
    <property type="evidence" value="ECO:0007669"/>
    <property type="project" value="TreeGrafter"/>
</dbReference>
<evidence type="ECO:0000256" key="1">
    <source>
        <dbReference type="ARBA" id="ARBA00004567"/>
    </source>
</evidence>
<organism evidence="15 16">
    <name type="scientific">Mytilus edulis</name>
    <name type="common">Blue mussel</name>
    <dbReference type="NCBI Taxonomy" id="6550"/>
    <lineage>
        <taxon>Eukaryota</taxon>
        <taxon>Metazoa</taxon>
        <taxon>Spiralia</taxon>
        <taxon>Lophotrochozoa</taxon>
        <taxon>Mollusca</taxon>
        <taxon>Bivalvia</taxon>
        <taxon>Autobranchia</taxon>
        <taxon>Pteriomorphia</taxon>
        <taxon>Mytilida</taxon>
        <taxon>Mytiloidea</taxon>
        <taxon>Mytilidae</taxon>
        <taxon>Mytilinae</taxon>
        <taxon>Mytilus</taxon>
    </lineage>
</organism>